<keyword evidence="7 8" id="KW-0472">Membrane</keyword>
<evidence type="ECO:0000256" key="8">
    <source>
        <dbReference type="SAM" id="Phobius"/>
    </source>
</evidence>
<dbReference type="PANTHER" id="PTHR34979:SF1">
    <property type="entry name" value="INNER MEMBRANE PROTEIN YGAZ"/>
    <property type="match status" value="1"/>
</dbReference>
<dbReference type="Pfam" id="PF03591">
    <property type="entry name" value="AzlC"/>
    <property type="match status" value="1"/>
</dbReference>
<keyword evidence="5 8" id="KW-0812">Transmembrane</keyword>
<keyword evidence="6 8" id="KW-1133">Transmembrane helix</keyword>
<proteinExistence type="inferred from homology"/>
<dbReference type="InterPro" id="IPR011606">
    <property type="entry name" value="Brnchd-chn_aa_trnsp_permease"/>
</dbReference>
<dbReference type="RefSeq" id="WP_308456411.1">
    <property type="nucleotide sequence ID" value="NZ_JAJEQM010000008.1"/>
</dbReference>
<evidence type="ECO:0000256" key="5">
    <source>
        <dbReference type="ARBA" id="ARBA00022692"/>
    </source>
</evidence>
<feature type="transmembrane region" description="Helical" evidence="8">
    <location>
        <begin position="157"/>
        <end position="176"/>
    </location>
</feature>
<comment type="similarity">
    <text evidence="2">Belongs to the AzlC family.</text>
</comment>
<sequence length="233" mass="24865">MSKATQFLKGARLGMPIALGYIPVSFSFGMLAVQNGIPAWAAIVISMTNLTSAGQFAGMNIISAAGGMWEMTITTFVINLRYMLMSLSLSQKIGKMSLAKRLITAFGITDEVFAVASTTPIAITFPFMLGLIAIPYIGWTLGTVLGAFINNLLPTSLADAMGITLYAMFIAIIIPASRRDKNVLFVLIAAVILSCVLYFALPFISSGWAVIITAVLASAFGATFFPHNEEGEK</sequence>
<comment type="subcellular location">
    <subcellularLocation>
        <location evidence="1">Cell membrane</location>
        <topology evidence="1">Multi-pass membrane protein</topology>
    </subcellularLocation>
</comment>
<dbReference type="EMBL" id="JAJEQM010000008">
    <property type="protein sequence ID" value="MCC2210615.1"/>
    <property type="molecule type" value="Genomic_DNA"/>
</dbReference>
<feature type="transmembrane region" description="Helical" evidence="8">
    <location>
        <begin position="207"/>
        <end position="225"/>
    </location>
</feature>
<protein>
    <submittedName>
        <fullName evidence="9">AzlC family ABC transporter permease</fullName>
    </submittedName>
</protein>
<evidence type="ECO:0000256" key="6">
    <source>
        <dbReference type="ARBA" id="ARBA00022989"/>
    </source>
</evidence>
<comment type="caution">
    <text evidence="9">The sequence shown here is derived from an EMBL/GenBank/DDBJ whole genome shotgun (WGS) entry which is preliminary data.</text>
</comment>
<evidence type="ECO:0000256" key="2">
    <source>
        <dbReference type="ARBA" id="ARBA00010735"/>
    </source>
</evidence>
<evidence type="ECO:0000256" key="1">
    <source>
        <dbReference type="ARBA" id="ARBA00004651"/>
    </source>
</evidence>
<keyword evidence="10" id="KW-1185">Reference proteome</keyword>
<organism evidence="9 10">
    <name type="scientific">Hominilimicola fabiformis</name>
    <dbReference type="NCBI Taxonomy" id="2885356"/>
    <lineage>
        <taxon>Bacteria</taxon>
        <taxon>Bacillati</taxon>
        <taxon>Bacillota</taxon>
        <taxon>Clostridia</taxon>
        <taxon>Eubacteriales</taxon>
        <taxon>Oscillospiraceae</taxon>
        <taxon>Hominilimicola</taxon>
    </lineage>
</organism>
<dbReference type="GO" id="GO:1903785">
    <property type="term" value="P:L-valine transmembrane transport"/>
    <property type="evidence" value="ECO:0007669"/>
    <property type="project" value="TreeGrafter"/>
</dbReference>
<accession>A0AAE3DZK5</accession>
<feature type="transmembrane region" description="Helical" evidence="8">
    <location>
        <begin position="13"/>
        <end position="33"/>
    </location>
</feature>
<reference evidence="9 10" key="1">
    <citation type="submission" date="2021-10" db="EMBL/GenBank/DDBJ databases">
        <title>Anaerobic single-cell dispensing facilitates the cultivation of human gut bacteria.</title>
        <authorList>
            <person name="Afrizal A."/>
        </authorList>
    </citation>
    <scope>NUCLEOTIDE SEQUENCE [LARGE SCALE GENOMIC DNA]</scope>
    <source>
        <strain evidence="9 10">CLA-AA-H232</strain>
    </source>
</reference>
<dbReference type="PANTHER" id="PTHR34979">
    <property type="entry name" value="INNER MEMBRANE PROTEIN YGAZ"/>
    <property type="match status" value="1"/>
</dbReference>
<dbReference type="Proteomes" id="UP001198242">
    <property type="component" value="Unassembled WGS sequence"/>
</dbReference>
<keyword evidence="4" id="KW-1003">Cell membrane</keyword>
<evidence type="ECO:0000256" key="4">
    <source>
        <dbReference type="ARBA" id="ARBA00022475"/>
    </source>
</evidence>
<feature type="transmembrane region" description="Helical" evidence="8">
    <location>
        <begin position="68"/>
        <end position="90"/>
    </location>
</feature>
<dbReference type="AlphaFoldDB" id="A0AAE3DZK5"/>
<feature type="transmembrane region" description="Helical" evidence="8">
    <location>
        <begin position="183"/>
        <end position="201"/>
    </location>
</feature>
<name>A0AAE3DZK5_9FIRM</name>
<gene>
    <name evidence="9" type="ORF">LKE05_07415</name>
</gene>
<evidence type="ECO:0000256" key="3">
    <source>
        <dbReference type="ARBA" id="ARBA00022448"/>
    </source>
</evidence>
<dbReference type="GO" id="GO:0005886">
    <property type="term" value="C:plasma membrane"/>
    <property type="evidence" value="ECO:0007669"/>
    <property type="project" value="UniProtKB-SubCell"/>
</dbReference>
<keyword evidence="3" id="KW-0813">Transport</keyword>
<evidence type="ECO:0000256" key="7">
    <source>
        <dbReference type="ARBA" id="ARBA00023136"/>
    </source>
</evidence>
<evidence type="ECO:0000313" key="9">
    <source>
        <dbReference type="EMBL" id="MCC2210615.1"/>
    </source>
</evidence>
<evidence type="ECO:0000313" key="10">
    <source>
        <dbReference type="Proteomes" id="UP001198242"/>
    </source>
</evidence>